<name>A0A817ZJS2_9BILA</name>
<keyword evidence="2" id="KW-1003">Cell membrane</keyword>
<dbReference type="GO" id="GO:0005886">
    <property type="term" value="C:plasma membrane"/>
    <property type="evidence" value="ECO:0007669"/>
    <property type="project" value="UniProtKB-SubCell"/>
</dbReference>
<accession>A0A817ZJS2</accession>
<feature type="transmembrane region" description="Helical" evidence="6">
    <location>
        <begin position="198"/>
        <end position="216"/>
    </location>
</feature>
<reference evidence="7" key="1">
    <citation type="submission" date="2021-02" db="EMBL/GenBank/DDBJ databases">
        <authorList>
            <person name="Nowell W R."/>
        </authorList>
    </citation>
    <scope>NUCLEOTIDE SEQUENCE</scope>
</reference>
<gene>
    <name evidence="7" type="ORF">KIK155_LOCUS7633</name>
</gene>
<feature type="transmembrane region" description="Helical" evidence="6">
    <location>
        <begin position="171"/>
        <end position="192"/>
    </location>
</feature>
<organism evidence="7 8">
    <name type="scientific">Rotaria socialis</name>
    <dbReference type="NCBI Taxonomy" id="392032"/>
    <lineage>
        <taxon>Eukaryota</taxon>
        <taxon>Metazoa</taxon>
        <taxon>Spiralia</taxon>
        <taxon>Gnathifera</taxon>
        <taxon>Rotifera</taxon>
        <taxon>Eurotatoria</taxon>
        <taxon>Bdelloidea</taxon>
        <taxon>Philodinida</taxon>
        <taxon>Philodinidae</taxon>
        <taxon>Rotaria</taxon>
    </lineage>
</organism>
<evidence type="ECO:0000256" key="6">
    <source>
        <dbReference type="SAM" id="Phobius"/>
    </source>
</evidence>
<evidence type="ECO:0000256" key="5">
    <source>
        <dbReference type="ARBA" id="ARBA00023136"/>
    </source>
</evidence>
<evidence type="ECO:0000256" key="3">
    <source>
        <dbReference type="ARBA" id="ARBA00022692"/>
    </source>
</evidence>
<keyword evidence="3 6" id="KW-0812">Transmembrane</keyword>
<keyword evidence="5 6" id="KW-0472">Membrane</keyword>
<feature type="transmembrane region" description="Helical" evidence="6">
    <location>
        <begin position="78"/>
        <end position="97"/>
    </location>
</feature>
<comment type="subcellular location">
    <subcellularLocation>
        <location evidence="1">Cell membrane</location>
        <topology evidence="1">Multi-pass membrane protein</topology>
    </subcellularLocation>
</comment>
<keyword evidence="4 6" id="KW-1133">Transmembrane helix</keyword>
<comment type="caution">
    <text evidence="7">The sequence shown here is derived from an EMBL/GenBank/DDBJ whole genome shotgun (WGS) entry which is preliminary data.</text>
</comment>
<evidence type="ECO:0000256" key="4">
    <source>
        <dbReference type="ARBA" id="ARBA00022989"/>
    </source>
</evidence>
<dbReference type="AlphaFoldDB" id="A0A817ZJS2"/>
<dbReference type="EMBL" id="CAJNYV010000947">
    <property type="protein sequence ID" value="CAF3395731.1"/>
    <property type="molecule type" value="Genomic_DNA"/>
</dbReference>
<dbReference type="PANTHER" id="PTHR23513">
    <property type="entry name" value="INTEGRAL MEMBRANE EFFLUX PROTEIN-RELATED"/>
    <property type="match status" value="1"/>
</dbReference>
<proteinExistence type="predicted"/>
<evidence type="ECO:0000313" key="8">
    <source>
        <dbReference type="Proteomes" id="UP000663865"/>
    </source>
</evidence>
<evidence type="ECO:0000256" key="2">
    <source>
        <dbReference type="ARBA" id="ARBA00022475"/>
    </source>
</evidence>
<sequence length="343" mass="38523">MGSGKSRFTQTWRLFSVKEKRNIIIYVIELMLYKFGLEAFNGSIVTLAINHYDEGALRSGISSNAFEPPLTRHWSTRTVLSISIFCSALFSSILLILDAATGGHIKPLNFVPTNNATCSYYGKYNTNVIIPIYCITGITYRMVELIQRAIPRDIVGDDGNKLQKMDALVHIFYEVTGVSGALATGLGLTPHLGNNYEVIVTLICFTTAAIICLLINSSELSKNDLDNDIMPANESNYFKSAFQGFFLFGQSIFIGAKIIFTLRKFIWLWTCYTLALYAHRYIENGTAPQIARRYFGQSEWSQIIVRGSDLGELLGALFIFCVRTYIKTPLPWSQLYALMLLIV</sequence>
<protein>
    <submittedName>
        <fullName evidence="7">Uncharacterized protein</fullName>
    </submittedName>
</protein>
<feature type="transmembrane region" description="Helical" evidence="6">
    <location>
        <begin position="237"/>
        <end position="260"/>
    </location>
</feature>
<evidence type="ECO:0000256" key="1">
    <source>
        <dbReference type="ARBA" id="ARBA00004651"/>
    </source>
</evidence>
<dbReference type="PANTHER" id="PTHR23513:SF6">
    <property type="entry name" value="MAJOR FACILITATOR SUPERFAMILY ASSOCIATED DOMAIN-CONTAINING PROTEIN"/>
    <property type="match status" value="1"/>
</dbReference>
<dbReference type="Proteomes" id="UP000663865">
    <property type="component" value="Unassembled WGS sequence"/>
</dbReference>
<evidence type="ECO:0000313" key="7">
    <source>
        <dbReference type="EMBL" id="CAF3395731.1"/>
    </source>
</evidence>